<evidence type="ECO:0000256" key="2">
    <source>
        <dbReference type="ARBA" id="ARBA00022737"/>
    </source>
</evidence>
<keyword evidence="1" id="KW-0217">Developmental protein</keyword>
<feature type="region of interest" description="Disordered" evidence="5">
    <location>
        <begin position="1"/>
        <end position="24"/>
    </location>
</feature>
<feature type="repeat" description="ANK" evidence="4">
    <location>
        <begin position="66"/>
        <end position="98"/>
    </location>
</feature>
<gene>
    <name evidence="6" type="ORF">DGYR_LOCUS6974</name>
</gene>
<dbReference type="Gene3D" id="1.25.40.20">
    <property type="entry name" value="Ankyrin repeat-containing domain"/>
    <property type="match status" value="1"/>
</dbReference>
<reference evidence="6 7" key="1">
    <citation type="submission" date="2020-08" db="EMBL/GenBank/DDBJ databases">
        <authorList>
            <person name="Hejnol A."/>
        </authorList>
    </citation>
    <scope>NUCLEOTIDE SEQUENCE [LARGE SCALE GENOMIC DNA]</scope>
</reference>
<keyword evidence="2" id="KW-0677">Repeat</keyword>
<evidence type="ECO:0000256" key="4">
    <source>
        <dbReference type="PROSITE-ProRule" id="PRU00023"/>
    </source>
</evidence>
<comment type="similarity">
    <text evidence="3">Belongs to the NRARP family.</text>
</comment>
<proteinExistence type="inferred from homology"/>
<evidence type="ECO:0000256" key="3">
    <source>
        <dbReference type="ARBA" id="ARBA00038386"/>
    </source>
</evidence>
<evidence type="ECO:0000313" key="6">
    <source>
        <dbReference type="EMBL" id="CAD5118623.1"/>
    </source>
</evidence>
<dbReference type="GO" id="GO:0019208">
    <property type="term" value="F:phosphatase regulator activity"/>
    <property type="evidence" value="ECO:0007669"/>
    <property type="project" value="TreeGrafter"/>
</dbReference>
<feature type="repeat" description="ANK" evidence="4">
    <location>
        <begin position="99"/>
        <end position="131"/>
    </location>
</feature>
<keyword evidence="7" id="KW-1185">Reference proteome</keyword>
<dbReference type="GO" id="GO:0004857">
    <property type="term" value="F:enzyme inhibitor activity"/>
    <property type="evidence" value="ECO:0007669"/>
    <property type="project" value="TreeGrafter"/>
</dbReference>
<evidence type="ECO:0000313" key="7">
    <source>
        <dbReference type="Proteomes" id="UP000549394"/>
    </source>
</evidence>
<dbReference type="OrthoDB" id="19014at2759"/>
<accession>A0A7I8VSE6</accession>
<dbReference type="SUPFAM" id="SSF48403">
    <property type="entry name" value="Ankyrin repeat"/>
    <property type="match status" value="1"/>
</dbReference>
<dbReference type="PANTHER" id="PTHR24179">
    <property type="entry name" value="PROTEIN PHOSPHATASE 1 REGULATORY SUBUNIT 12"/>
    <property type="match status" value="1"/>
</dbReference>
<dbReference type="SMART" id="SM00248">
    <property type="entry name" value="ANK"/>
    <property type="match status" value="2"/>
</dbReference>
<dbReference type="InterPro" id="IPR002110">
    <property type="entry name" value="Ankyrin_rpt"/>
</dbReference>
<sequence length="153" mass="17149">MSRRASLLLKEEQEQPEGSSKNKTARVRFPDELVFLDNIKENDVQAMDRMLRRASLKMDINSMSSSGMTALHQAVVDGNFQAVRLLIRHGADVNKTDEDTWTPLHAACANGHVDIARFLIQKGADKNIKNEDGERPIDLVDSSDFAMIKVVLE</sequence>
<name>A0A7I8VSE6_9ANNE</name>
<dbReference type="PANTHER" id="PTHR24179:SF21">
    <property type="entry name" value="MYOSIN BINDING SUBUNIT, ISOFORM O"/>
    <property type="match status" value="1"/>
</dbReference>
<keyword evidence="4" id="KW-0040">ANK repeat</keyword>
<dbReference type="AlphaFoldDB" id="A0A7I8VSE6"/>
<dbReference type="Pfam" id="PF12796">
    <property type="entry name" value="Ank_2"/>
    <property type="match status" value="1"/>
</dbReference>
<dbReference type="EMBL" id="CAJFCJ010000009">
    <property type="protein sequence ID" value="CAD5118623.1"/>
    <property type="molecule type" value="Genomic_DNA"/>
</dbReference>
<dbReference type="PROSITE" id="PS50088">
    <property type="entry name" value="ANK_REPEAT"/>
    <property type="match status" value="2"/>
</dbReference>
<comment type="caution">
    <text evidence="6">The sequence shown here is derived from an EMBL/GenBank/DDBJ whole genome shotgun (WGS) entry which is preliminary data.</text>
</comment>
<protein>
    <submittedName>
        <fullName evidence="6">DgyrCDS7307</fullName>
    </submittedName>
</protein>
<dbReference type="Proteomes" id="UP000549394">
    <property type="component" value="Unassembled WGS sequence"/>
</dbReference>
<evidence type="ECO:0000256" key="5">
    <source>
        <dbReference type="SAM" id="MobiDB-lite"/>
    </source>
</evidence>
<dbReference type="GO" id="GO:0005737">
    <property type="term" value="C:cytoplasm"/>
    <property type="evidence" value="ECO:0007669"/>
    <property type="project" value="TreeGrafter"/>
</dbReference>
<dbReference type="PRINTS" id="PR01415">
    <property type="entry name" value="ANKYRIN"/>
</dbReference>
<evidence type="ECO:0000256" key="1">
    <source>
        <dbReference type="ARBA" id="ARBA00022473"/>
    </source>
</evidence>
<dbReference type="InterPro" id="IPR036770">
    <property type="entry name" value="Ankyrin_rpt-contain_sf"/>
</dbReference>
<dbReference type="PROSITE" id="PS50297">
    <property type="entry name" value="ANK_REP_REGION"/>
    <property type="match status" value="2"/>
</dbReference>
<organism evidence="6 7">
    <name type="scientific">Dimorphilus gyrociliatus</name>
    <dbReference type="NCBI Taxonomy" id="2664684"/>
    <lineage>
        <taxon>Eukaryota</taxon>
        <taxon>Metazoa</taxon>
        <taxon>Spiralia</taxon>
        <taxon>Lophotrochozoa</taxon>
        <taxon>Annelida</taxon>
        <taxon>Polychaeta</taxon>
        <taxon>Polychaeta incertae sedis</taxon>
        <taxon>Dinophilidae</taxon>
        <taxon>Dimorphilus</taxon>
    </lineage>
</organism>
<dbReference type="InterPro" id="IPR051226">
    <property type="entry name" value="PP1_Regulatory_Subunit"/>
</dbReference>